<name>A0ABV5BKJ5_9LEPT</name>
<organism evidence="1 2">
    <name type="scientific">Leptospira wolffii</name>
    <dbReference type="NCBI Taxonomy" id="409998"/>
    <lineage>
        <taxon>Bacteria</taxon>
        <taxon>Pseudomonadati</taxon>
        <taxon>Spirochaetota</taxon>
        <taxon>Spirochaetia</taxon>
        <taxon>Leptospirales</taxon>
        <taxon>Leptospiraceae</taxon>
        <taxon>Leptospira</taxon>
    </lineage>
</organism>
<reference evidence="1 2" key="1">
    <citation type="submission" date="2024-09" db="EMBL/GenBank/DDBJ databases">
        <title>Taxonomic and Genotyping Characterization of Leptospira Strains isolated from Multiple Sources in Colombia highlights the importance of intermediate species.</title>
        <authorList>
            <person name="Torres Higuera L."/>
            <person name="Rojas Tapias D."/>
            <person name="Jimenez Velasquez S."/>
            <person name="Renjifo Ibanez C."/>
        </authorList>
    </citation>
    <scope>NUCLEOTIDE SEQUENCE [LARGE SCALE GENOMIC DNA]</scope>
    <source>
        <strain evidence="1 2">Lep080</strain>
    </source>
</reference>
<accession>A0ABV5BKJ5</accession>
<protein>
    <submittedName>
        <fullName evidence="1">Uncharacterized protein</fullName>
    </submittedName>
</protein>
<sequence>MYEIKIQIGEYMINGTVRPFFSAAGAILTLEGDITFGTATNTSRYVGTLLWWSPSSR</sequence>
<evidence type="ECO:0000313" key="1">
    <source>
        <dbReference type="EMBL" id="MFB5735612.1"/>
    </source>
</evidence>
<dbReference type="RefSeq" id="WP_167884049.1">
    <property type="nucleotide sequence ID" value="NZ_JBHILI010000001.1"/>
</dbReference>
<keyword evidence="2" id="KW-1185">Reference proteome</keyword>
<proteinExistence type="predicted"/>
<comment type="caution">
    <text evidence="1">The sequence shown here is derived from an EMBL/GenBank/DDBJ whole genome shotgun (WGS) entry which is preliminary data.</text>
</comment>
<dbReference type="EMBL" id="JBHILJ010000001">
    <property type="protein sequence ID" value="MFB5735612.1"/>
    <property type="molecule type" value="Genomic_DNA"/>
</dbReference>
<dbReference type="Proteomes" id="UP001580391">
    <property type="component" value="Unassembled WGS sequence"/>
</dbReference>
<gene>
    <name evidence="1" type="ORF">ACE5IX_03785</name>
</gene>
<evidence type="ECO:0000313" key="2">
    <source>
        <dbReference type="Proteomes" id="UP001580391"/>
    </source>
</evidence>